<feature type="binding site" evidence="7">
    <location>
        <position position="242"/>
    </location>
    <ligand>
        <name>Ca(2+)</name>
        <dbReference type="ChEBI" id="CHEBI:29108"/>
    </ligand>
</feature>
<feature type="transmembrane region" description="Helical" evidence="9">
    <location>
        <begin position="329"/>
        <end position="349"/>
    </location>
</feature>
<feature type="transmembrane region" description="Helical" evidence="9">
    <location>
        <begin position="272"/>
        <end position="290"/>
    </location>
</feature>
<evidence type="ECO:0000256" key="7">
    <source>
        <dbReference type="PIRSR" id="PIRSR608901-1"/>
    </source>
</evidence>
<evidence type="ECO:0000256" key="4">
    <source>
        <dbReference type="ARBA" id="ARBA00022801"/>
    </source>
</evidence>
<keyword evidence="6 9" id="KW-0472">Membrane</keyword>
<dbReference type="PANTHER" id="PTHR46852">
    <property type="entry name" value="ALKALINE CERAMIDASE"/>
    <property type="match status" value="1"/>
</dbReference>
<feature type="transmembrane region" description="Helical" evidence="9">
    <location>
        <begin position="76"/>
        <end position="96"/>
    </location>
</feature>
<feature type="binding site" evidence="7">
    <location>
        <position position="233"/>
    </location>
    <ligand>
        <name>Ca(2+)</name>
        <dbReference type="ChEBI" id="CHEBI:29108"/>
    </ligand>
</feature>
<comment type="subcellular location">
    <subcellularLocation>
        <location evidence="1">Membrane</location>
        <topology evidence="1">Multi-pass membrane protein</topology>
    </subcellularLocation>
</comment>
<comment type="cofactor">
    <cofactor evidence="8">
        <name>Zn(2+)</name>
        <dbReference type="ChEBI" id="CHEBI:29105"/>
    </cofactor>
</comment>
<dbReference type="PANTHER" id="PTHR46852:SF1">
    <property type="entry name" value="ALKALINE PHYTOCERAMIDASE FAMILY PROTEIN, EXPRESSED"/>
    <property type="match status" value="1"/>
</dbReference>
<comment type="similarity">
    <text evidence="2">Belongs to the alkaline ceramidase family.</text>
</comment>
<keyword evidence="8" id="KW-0862">Zinc</keyword>
<evidence type="ECO:0000256" key="1">
    <source>
        <dbReference type="ARBA" id="ARBA00004141"/>
    </source>
</evidence>
<evidence type="ECO:0000256" key="9">
    <source>
        <dbReference type="SAM" id="Phobius"/>
    </source>
</evidence>
<gene>
    <name evidence="10" type="ORF">P43SY_007601</name>
</gene>
<organism evidence="10 11">
    <name type="scientific">Pythium insidiosum</name>
    <name type="common">Pythiosis disease agent</name>
    <dbReference type="NCBI Taxonomy" id="114742"/>
    <lineage>
        <taxon>Eukaryota</taxon>
        <taxon>Sar</taxon>
        <taxon>Stramenopiles</taxon>
        <taxon>Oomycota</taxon>
        <taxon>Peronosporomycetes</taxon>
        <taxon>Pythiales</taxon>
        <taxon>Pythiaceae</taxon>
        <taxon>Pythium</taxon>
    </lineage>
</organism>
<accession>A0AAD5LUJ6</accession>
<feature type="binding site" evidence="8">
    <location>
        <position position="420"/>
    </location>
    <ligand>
        <name>Zn(2+)</name>
        <dbReference type="ChEBI" id="CHEBI:29105"/>
        <note>catalytic</note>
    </ligand>
</feature>
<protein>
    <recommendedName>
        <fullName evidence="12">Alkaline phytoceramidase</fullName>
    </recommendedName>
</protein>
<sequence>MRSGAATVLRMPTTAVSSREGYWGAPTAMIDWCEDNYEYSPYIAEFWNTISNLLFVVLGIYGLVRSMKEGFEWRFHMQFIAVIVTGIGSALFHGTLQLVHQQCDETPMVWTMLIGSYVRNSLVGFTLWLTDLHMCAHIQRLPVNPQGHAWWHLFMGIASYHGPVFMQKTEKGPFVLALPFAATQRLDHHGDEQAAGKADQIQVMPTQTNDSAVALRHGFWGEPTATIDWCETNYEHSEYVAEFWNTVSNLLFVALGLYGLARSVQQGVEWRFHAQFIAVMITGIGSAMFHGTLQLVHQQCDETPMVWAMLVWIYIVYNNEFRKAGLTDAVIIPLLTLTGVGFAIVHAIYRFTTLFQVFFGILASLCCIRLCFHYTQVKDPRARAIARCYVRNSLIGFSLWMMDYHLCHYMVRLPINPQGHAWWHLFMGVASYHGPLFMQYVRLEQLKQKPEIVDNALGLETILVHAPRESDTDEVRSKPKTL</sequence>
<keyword evidence="11" id="KW-1185">Reference proteome</keyword>
<evidence type="ECO:0000313" key="11">
    <source>
        <dbReference type="Proteomes" id="UP001209570"/>
    </source>
</evidence>
<feature type="transmembrane region" description="Helical" evidence="9">
    <location>
        <begin position="46"/>
        <end position="64"/>
    </location>
</feature>
<dbReference type="InterPro" id="IPR008901">
    <property type="entry name" value="ACER"/>
</dbReference>
<keyword evidence="4" id="KW-0378">Hydrolase</keyword>
<evidence type="ECO:0000256" key="3">
    <source>
        <dbReference type="ARBA" id="ARBA00022692"/>
    </source>
</evidence>
<keyword evidence="7" id="KW-0106">Calcium</keyword>
<keyword evidence="3 9" id="KW-0812">Transmembrane</keyword>
<dbReference type="GO" id="GO:0006672">
    <property type="term" value="P:ceramide metabolic process"/>
    <property type="evidence" value="ECO:0007669"/>
    <property type="project" value="InterPro"/>
</dbReference>
<feature type="binding site" evidence="7">
    <location>
        <position position="228"/>
    </location>
    <ligand>
        <name>Ca(2+)</name>
        <dbReference type="ChEBI" id="CHEBI:29108"/>
    </ligand>
</feature>
<evidence type="ECO:0000313" key="10">
    <source>
        <dbReference type="EMBL" id="KAJ0393701.1"/>
    </source>
</evidence>
<dbReference type="EMBL" id="JAKCXM010000470">
    <property type="protein sequence ID" value="KAJ0393701.1"/>
    <property type="molecule type" value="Genomic_DNA"/>
</dbReference>
<feature type="transmembrane region" description="Helical" evidence="9">
    <location>
        <begin position="355"/>
        <end position="372"/>
    </location>
</feature>
<dbReference type="Pfam" id="PF05875">
    <property type="entry name" value="Ceramidase"/>
    <property type="match status" value="3"/>
</dbReference>
<dbReference type="AlphaFoldDB" id="A0AAD5LUJ6"/>
<feature type="binding site" evidence="7">
    <location>
        <position position="229"/>
    </location>
    <ligand>
        <name>Ca(2+)</name>
        <dbReference type="ChEBI" id="CHEBI:29108"/>
    </ligand>
</feature>
<evidence type="ECO:0008006" key="12">
    <source>
        <dbReference type="Google" id="ProtNLM"/>
    </source>
</evidence>
<name>A0AAD5LUJ6_PYTIN</name>
<feature type="binding site" evidence="7">
    <location>
        <position position="231"/>
    </location>
    <ligand>
        <name>Ca(2+)</name>
        <dbReference type="ChEBI" id="CHEBI:29108"/>
    </ligand>
</feature>
<evidence type="ECO:0000256" key="5">
    <source>
        <dbReference type="ARBA" id="ARBA00022989"/>
    </source>
</evidence>
<feature type="binding site" evidence="8">
    <location>
        <position position="424"/>
    </location>
    <ligand>
        <name>Zn(2+)</name>
        <dbReference type="ChEBI" id="CHEBI:29105"/>
        <note>catalytic</note>
    </ligand>
</feature>
<dbReference type="Proteomes" id="UP001209570">
    <property type="component" value="Unassembled WGS sequence"/>
</dbReference>
<dbReference type="GO" id="GO:0006914">
    <property type="term" value="P:autophagy"/>
    <property type="evidence" value="ECO:0007669"/>
    <property type="project" value="InterPro"/>
</dbReference>
<evidence type="ECO:0000256" key="2">
    <source>
        <dbReference type="ARBA" id="ARBA00009780"/>
    </source>
</evidence>
<comment type="caution">
    <text evidence="10">The sequence shown here is derived from an EMBL/GenBank/DDBJ whole genome shotgun (WGS) entry which is preliminary data.</text>
</comment>
<evidence type="ECO:0000256" key="6">
    <source>
        <dbReference type="ARBA" id="ARBA00023136"/>
    </source>
</evidence>
<reference evidence="10" key="1">
    <citation type="submission" date="2021-12" db="EMBL/GenBank/DDBJ databases">
        <title>Prjna785345.</title>
        <authorList>
            <person name="Rujirawat T."/>
            <person name="Krajaejun T."/>
        </authorList>
    </citation>
    <scope>NUCLEOTIDE SEQUENCE</scope>
    <source>
        <strain evidence="10">Pi057C3</strain>
    </source>
</reference>
<keyword evidence="5 9" id="KW-1133">Transmembrane helix</keyword>
<dbReference type="GO" id="GO:0016811">
    <property type="term" value="F:hydrolase activity, acting on carbon-nitrogen (but not peptide) bonds, in linear amides"/>
    <property type="evidence" value="ECO:0007669"/>
    <property type="project" value="InterPro"/>
</dbReference>
<dbReference type="GO" id="GO:0046872">
    <property type="term" value="F:metal ion binding"/>
    <property type="evidence" value="ECO:0007669"/>
    <property type="project" value="UniProtKB-KW"/>
</dbReference>
<dbReference type="InterPro" id="IPR044219">
    <property type="entry name" value="ACER_plant"/>
</dbReference>
<dbReference type="GO" id="GO:0009651">
    <property type="term" value="P:response to salt stress"/>
    <property type="evidence" value="ECO:0007669"/>
    <property type="project" value="InterPro"/>
</dbReference>
<feature type="transmembrane region" description="Helical" evidence="9">
    <location>
        <begin position="302"/>
        <end position="317"/>
    </location>
</feature>
<feature type="transmembrane region" description="Helical" evidence="9">
    <location>
        <begin position="108"/>
        <end position="129"/>
    </location>
</feature>
<keyword evidence="7" id="KW-0479">Metal-binding</keyword>
<dbReference type="GO" id="GO:0098542">
    <property type="term" value="P:defense response to other organism"/>
    <property type="evidence" value="ECO:0007669"/>
    <property type="project" value="InterPro"/>
</dbReference>
<proteinExistence type="inferred from homology"/>
<evidence type="ECO:0000256" key="8">
    <source>
        <dbReference type="PIRSR" id="PIRSR608901-2"/>
    </source>
</evidence>
<feature type="binding site" evidence="8">
    <location>
        <position position="290"/>
    </location>
    <ligand>
        <name>Zn(2+)</name>
        <dbReference type="ChEBI" id="CHEBI:29105"/>
        <note>catalytic</note>
    </ligand>
</feature>
<dbReference type="GO" id="GO:0016020">
    <property type="term" value="C:membrane"/>
    <property type="evidence" value="ECO:0007669"/>
    <property type="project" value="UniProtKB-SubCell"/>
</dbReference>